<dbReference type="Gene3D" id="1.20.5.1190">
    <property type="entry name" value="iswi atpase"/>
    <property type="match status" value="1"/>
</dbReference>
<dbReference type="CDD" id="cd13433">
    <property type="entry name" value="Na_channel_gate"/>
    <property type="match status" value="1"/>
</dbReference>
<dbReference type="Gene3D" id="1.20.120.350">
    <property type="entry name" value="Voltage-gated potassium channels. Chain C"/>
    <property type="match status" value="4"/>
</dbReference>
<keyword evidence="9" id="KW-0832">Ubl conjugation</keyword>
<evidence type="ECO:0000259" key="24">
    <source>
        <dbReference type="Pfam" id="PF06512"/>
    </source>
</evidence>
<dbReference type="GO" id="GO:0086010">
    <property type="term" value="P:membrane depolarization during action potential"/>
    <property type="evidence" value="ECO:0007669"/>
    <property type="project" value="TreeGrafter"/>
</dbReference>
<evidence type="ECO:0000313" key="27">
    <source>
        <dbReference type="RefSeq" id="XP_054846940.1"/>
    </source>
</evidence>
<feature type="transmembrane region" description="Helical" evidence="21">
    <location>
        <begin position="571"/>
        <end position="589"/>
    </location>
</feature>
<reference evidence="27" key="1">
    <citation type="submission" date="2025-08" db="UniProtKB">
        <authorList>
            <consortium name="RefSeq"/>
        </authorList>
    </citation>
    <scope>IDENTIFICATION</scope>
    <source>
        <tissue evidence="27">Blood</tissue>
    </source>
</reference>
<feature type="transmembrane region" description="Helical" evidence="21">
    <location>
        <begin position="601"/>
        <end position="621"/>
    </location>
</feature>
<keyword evidence="6" id="KW-0597">Phosphoprotein</keyword>
<dbReference type="InterPro" id="IPR010526">
    <property type="entry name" value="Na_trans_assoc_dom"/>
</dbReference>
<evidence type="ECO:0000256" key="11">
    <source>
        <dbReference type="ARBA" id="ARBA00022989"/>
    </source>
</evidence>
<feature type="transmembrane region" description="Helical" evidence="21">
    <location>
        <begin position="676"/>
        <end position="701"/>
    </location>
</feature>
<evidence type="ECO:0000259" key="25">
    <source>
        <dbReference type="Pfam" id="PF24609"/>
    </source>
</evidence>
<keyword evidence="13 21" id="KW-0406">Ion transport</keyword>
<dbReference type="FunFam" id="1.20.120.350:FF:000003">
    <property type="entry name" value="Voltage-dependent sodium channel"/>
    <property type="match status" value="1"/>
</dbReference>
<feature type="domain" description="Sodium ion transport-associated" evidence="24">
    <location>
        <begin position="817"/>
        <end position="1002"/>
    </location>
</feature>
<dbReference type="InterPro" id="IPR044564">
    <property type="entry name" value="Na_chnl_inactivation_gate"/>
</dbReference>
<evidence type="ECO:0000256" key="5">
    <source>
        <dbReference type="ARBA" id="ARBA00022475"/>
    </source>
</evidence>
<feature type="domain" description="Ion transport" evidence="23">
    <location>
        <begin position="123"/>
        <end position="409"/>
    </location>
</feature>
<dbReference type="Pfam" id="PF24609">
    <property type="entry name" value="IQ_SCN5A_C"/>
    <property type="match status" value="1"/>
</dbReference>
<dbReference type="Pfam" id="PF00520">
    <property type="entry name" value="Ion_trans"/>
    <property type="match status" value="4"/>
</dbReference>
<evidence type="ECO:0000256" key="8">
    <source>
        <dbReference type="ARBA" id="ARBA00022737"/>
    </source>
</evidence>
<comment type="function">
    <text evidence="19">Tetrodotoxin-resistant channel that mediates the voltage-dependent sodium ion permeability of excitable membranes. Assuming opened or closed conformations in response to the voltage difference across the membrane, the protein forms a sodium-selective channel through which sodium ions may pass in accordance with their electrochemical gradient. Plays a role in neuropathic pain mechanisms.</text>
</comment>
<keyword evidence="10 21" id="KW-0851">Voltage-gated channel</keyword>
<evidence type="ECO:0000256" key="9">
    <source>
        <dbReference type="ARBA" id="ARBA00022843"/>
    </source>
</evidence>
<feature type="domain" description="Ion transport" evidence="23">
    <location>
        <begin position="1006"/>
        <end position="1265"/>
    </location>
</feature>
<keyword evidence="5" id="KW-1003">Cell membrane</keyword>
<feature type="compositionally biased region" description="Low complexity" evidence="22">
    <location>
        <begin position="1741"/>
        <end position="1754"/>
    </location>
</feature>
<dbReference type="FunFam" id="1.20.120.350:FF:000004">
    <property type="entry name" value="Sodium channel protein"/>
    <property type="match status" value="1"/>
</dbReference>
<feature type="transmembrane region" description="Helical" evidence="21">
    <location>
        <begin position="1426"/>
        <end position="1455"/>
    </location>
</feature>
<comment type="subunit">
    <text evidence="20">The channel consists of an ion conducting pore forming alpha-subunit regulated by one or more associated auxiliary subunits SCN1B, SCN2B and SCN3B; electrophysiological properties may vary depending on the type of the associated beta subunits. Found in a number of complexes with PRX, DYNLT1 and PDZD2. Interacts with proteins such as FSTL1, PRX, DYNLT1, PDZD2, S100A10 and many others. Interacts with NEDD4 and NEDD4L.</text>
</comment>
<evidence type="ECO:0000256" key="13">
    <source>
        <dbReference type="ARBA" id="ARBA00023065"/>
    </source>
</evidence>
<dbReference type="GO" id="GO:0001518">
    <property type="term" value="C:voltage-gated sodium channel complex"/>
    <property type="evidence" value="ECO:0007669"/>
    <property type="project" value="UniProtKB-UniRule"/>
</dbReference>
<evidence type="ECO:0000256" key="4">
    <source>
        <dbReference type="ARBA" id="ARBA00022461"/>
    </source>
</evidence>
<dbReference type="PRINTS" id="PR00170">
    <property type="entry name" value="NACHANNEL"/>
</dbReference>
<keyword evidence="18 21" id="KW-0407">Ion channel</keyword>
<keyword evidence="3 21" id="KW-0813">Transport</keyword>
<dbReference type="GO" id="GO:0005248">
    <property type="term" value="F:voltage-gated sodium channel activity"/>
    <property type="evidence" value="ECO:0007669"/>
    <property type="project" value="InterPro"/>
</dbReference>
<dbReference type="PANTHER" id="PTHR10037">
    <property type="entry name" value="VOLTAGE-GATED CATION CHANNEL CALCIUM AND SODIUM"/>
    <property type="match status" value="1"/>
</dbReference>
<dbReference type="InterPro" id="IPR005821">
    <property type="entry name" value="Ion_trans_dom"/>
</dbReference>
<sequence>MPNFSFSTASNFLRFTPETLDDIRKGIAEKQEKARRGEPIEEEIIQPQLDLKVCKKLPALYGKPPPWLIGEPLEDLDPYYKTHETFMVLTSRRRIFRFTATKALFLFSPFNPLRRLAIKILTHTWFIAFITCVVLVNSALMTVPAFMSNCNGYELFFAVTYAIEFAIKIVARGFVWNEFTYLRDPWNCLDFFVLIMTYVALCNSAIGNISALRIFKVLRTFKAVSVLPGLKVIVGSLFHSIKKLANVMLLTVFCLSVFGLVGLQLFMGNLKNKCVPNTTTKEDIRKNNNSWDDLYLSTISCYLMNYTCDPLLCYNLSDSGTCPDFYICENFGANPDYGYTSFDHFGWAFLSLFRLMTQDSWEQLYRQVIRSSGKSFSLFFVVVIFMCSFYLFNLILAVVIMAYEEQNKATLAHTKARELLLQEAKEILRKEQESAARKYEVSSDENMQMPEIESNKKEQKSKKKKKFKKKKPKTYGEDETMFYSTPDKTQKELKEILMSYNLPADIANNPFQRQKLTSAANILSKSMEWEESKLEFPPGLKRAAQKYLIWKCCPLWLQVKEMVKKIIMNPFAEIFITLCIIVNTLIMALEHTLFCPDQIKLGNLIFTGIFTIEMILKIIALDPYYYFQNPWNVFDFLTAIIGIISVTTKKRLAFFRLLRIFKLSKFWPALNKLMKIMLKSVGPLGNLTLVLIFTVFIFALVGNQGFGNFYNKTGCKDCEAIPLPNSNCSIERGICTLRWHMYDFLHSFLIIFRILCGEWIETMWDCMRITKKEGWCIVLFMTVLVVGNLVVLNLFIALLLSSFSSSAPAIEEEKDPNLQSAFAHIHSRLQFVKHWLWDLCCNGLMQKLKASGTQNKKVTVAIPNANQKEYTTEMKEFQENYVSNEIFKYWDKTTIDGNMEDFMSSSNKCVCVPLAEDEVFSDEEECTVTKMDYSNQRSDLDTSGSEISTVDQIIVCSLLPEKRREPEDCFPKGCAKIFSCCVVNSDTFPGGTWWRFRKTCFKIIKHSWFEYFIIFMILLSSFTLTFEDIDLKNLKNVKTVLDYADKVFFYIFFLEMLLKWVAYGFKKYFTNAWCWLDFFIVCISLASLAAEARSKEKNLSLCDNRSSIKSLRTLRALRPLRALSRFKGIKVVVNALVGAIPSIGNVLLVCIVLWLPFNILGVNLFGDKSESDRAGLVCNNTSSTRVNNSVNFNNVGNGYLALLQVATFKGWTDIMDAAVDGSGDCFESNKYAYFYFVAFIIFGSFFMLNLFIGVVIDNFNQQRKKISGELIFLSEDQKKYYNALKKLGNKKLQKPVPRPLNKYQGFCFDIINKKAFDIFILSLIFLNVVVMAVEHEDQGKEAENLLGNINVVFVSIFTGECIMKIFALRHYYFRDSWNIFDFVVMILSIATTSLKDLFPPTLLRVIRVARISRLLRLVRGARGLRTLLFALLMSLPALANIGLLLFLVMFIYAIFGMTNFACSDWKYGIDNTFNFQTFGSSMLCLFQITTSAGWHSLLRPMLESNDQSNCAPNLHINRSLFNGSCVNSTMAITYFISYIIISFLIVVNMYVAVIIENFNVATEESTEPLSDYDFEIFYEIWAKFDPYTTQFIAYSELSDFADSLEEPLRIPKPNNQQLLRMDLPMVNGNKIHCLDVLFAFTKRVLGESGEMDSLEAQIEAKYVKANPRKLSYEPIVTTPKRKEHECAIIIQRAFRVYRLQCAMQKANDESCVSIPLEDIIEEEGSCEFRPNESEDSLLDKSQSPSSISIPPSYSNVIGTTDGIPQVKVTDSSDDDK</sequence>
<dbReference type="InterPro" id="IPR027359">
    <property type="entry name" value="Volt_channel_dom_sf"/>
</dbReference>
<gene>
    <name evidence="27" type="primary">LOC129337363</name>
</gene>
<feature type="domain" description="Ion transport" evidence="23">
    <location>
        <begin position="570"/>
        <end position="805"/>
    </location>
</feature>
<keyword evidence="7 21" id="KW-0812">Transmembrane</keyword>
<feature type="transmembrane region" description="Helical" evidence="21">
    <location>
        <begin position="1008"/>
        <end position="1026"/>
    </location>
</feature>
<evidence type="ECO:0000256" key="10">
    <source>
        <dbReference type="ARBA" id="ARBA00022882"/>
    </source>
</evidence>
<keyword evidence="11 21" id="KW-1133">Transmembrane helix</keyword>
<keyword evidence="17 21" id="KW-0739">Sodium transport</keyword>
<feature type="domain" description="Ion transport" evidence="23">
    <location>
        <begin position="1314"/>
        <end position="1565"/>
    </location>
</feature>
<keyword evidence="16" id="KW-0325">Glycoprotein</keyword>
<dbReference type="Proteomes" id="UP001190640">
    <property type="component" value="Chromosome 11"/>
</dbReference>
<feature type="transmembrane region" description="Helical" evidence="21">
    <location>
        <begin position="153"/>
        <end position="171"/>
    </location>
</feature>
<feature type="transmembrane region" description="Helical" evidence="21">
    <location>
        <begin position="1475"/>
        <end position="1494"/>
    </location>
</feature>
<dbReference type="RefSeq" id="XP_054846940.1">
    <property type="nucleotide sequence ID" value="XM_054990965.1"/>
</dbReference>
<dbReference type="SUPFAM" id="SSF81324">
    <property type="entry name" value="Voltage-gated potassium channels"/>
    <property type="match status" value="4"/>
</dbReference>
<evidence type="ECO:0000256" key="7">
    <source>
        <dbReference type="ARBA" id="ARBA00022692"/>
    </source>
</evidence>
<protein>
    <recommendedName>
        <fullName evidence="21">Sodium channel protein</fullName>
    </recommendedName>
</protein>
<name>A0AA97JWR6_EUBMA</name>
<dbReference type="InterPro" id="IPR001696">
    <property type="entry name" value="Na_channel_asu"/>
</dbReference>
<dbReference type="InterPro" id="IPR043203">
    <property type="entry name" value="VGCC_Ca_Na"/>
</dbReference>
<feature type="region of interest" description="Disordered" evidence="22">
    <location>
        <begin position="1729"/>
        <end position="1776"/>
    </location>
</feature>
<feature type="transmembrane region" description="Helical" evidence="21">
    <location>
        <begin position="376"/>
        <end position="403"/>
    </location>
</feature>
<dbReference type="FunFam" id="1.10.238.10:FF:000002">
    <property type="entry name" value="Sodium channel protein"/>
    <property type="match status" value="1"/>
</dbReference>
<evidence type="ECO:0000256" key="1">
    <source>
        <dbReference type="ARBA" id="ARBA00004651"/>
    </source>
</evidence>
<dbReference type="PANTHER" id="PTHR10037:SF208">
    <property type="entry name" value="SODIUM CHANNEL PROTEIN TYPE 10 SUBUNIT ALPHA"/>
    <property type="match status" value="1"/>
</dbReference>
<feature type="transmembrane region" description="Helical" evidence="21">
    <location>
        <begin position="1531"/>
        <end position="1555"/>
    </location>
</feature>
<evidence type="ECO:0000313" key="26">
    <source>
        <dbReference type="Proteomes" id="UP001190640"/>
    </source>
</evidence>
<dbReference type="FunFam" id="1.10.287.70:FF:000001">
    <property type="entry name" value="Sodium channel protein"/>
    <property type="match status" value="1"/>
</dbReference>
<evidence type="ECO:0000256" key="18">
    <source>
        <dbReference type="ARBA" id="ARBA00023303"/>
    </source>
</evidence>
<proteinExistence type="inferred from homology"/>
<keyword evidence="15" id="KW-1015">Disulfide bond</keyword>
<feature type="transmembrane region" description="Helical" evidence="21">
    <location>
        <begin position="633"/>
        <end position="655"/>
    </location>
</feature>
<feature type="compositionally biased region" description="Basic residues" evidence="22">
    <location>
        <begin position="459"/>
        <end position="472"/>
    </location>
</feature>
<evidence type="ECO:0000256" key="2">
    <source>
        <dbReference type="ARBA" id="ARBA00006764"/>
    </source>
</evidence>
<dbReference type="Gene3D" id="1.10.238.10">
    <property type="entry name" value="EF-hand"/>
    <property type="match status" value="1"/>
</dbReference>
<dbReference type="Pfam" id="PF06512">
    <property type="entry name" value="Na_trans_assoc"/>
    <property type="match status" value="1"/>
</dbReference>
<comment type="similarity">
    <text evidence="2">Belongs to the sodium channel (TC 1.A.1.10) family. Nav1.8/SCN10A subfamily.</text>
</comment>
<keyword evidence="8" id="KW-0677">Repeat</keyword>
<evidence type="ECO:0000259" key="23">
    <source>
        <dbReference type="Pfam" id="PF00520"/>
    </source>
</evidence>
<dbReference type="Gene3D" id="1.10.287.70">
    <property type="match status" value="4"/>
</dbReference>
<feature type="transmembrane region" description="Helical" evidence="21">
    <location>
        <begin position="1069"/>
        <end position="1090"/>
    </location>
</feature>
<organism evidence="26 27">
    <name type="scientific">Eublepharis macularius</name>
    <name type="common">Leopard gecko</name>
    <name type="synonym">Cyrtodactylus macularius</name>
    <dbReference type="NCBI Taxonomy" id="481883"/>
    <lineage>
        <taxon>Eukaryota</taxon>
        <taxon>Metazoa</taxon>
        <taxon>Chordata</taxon>
        <taxon>Craniata</taxon>
        <taxon>Vertebrata</taxon>
        <taxon>Euteleostomi</taxon>
        <taxon>Lepidosauria</taxon>
        <taxon>Squamata</taxon>
        <taxon>Bifurcata</taxon>
        <taxon>Gekkota</taxon>
        <taxon>Eublepharidae</taxon>
        <taxon>Eublepharinae</taxon>
        <taxon>Eublepharis</taxon>
    </lineage>
</organism>
<evidence type="ECO:0000256" key="19">
    <source>
        <dbReference type="ARBA" id="ARBA00025291"/>
    </source>
</evidence>
<evidence type="ECO:0000256" key="12">
    <source>
        <dbReference type="ARBA" id="ARBA00023053"/>
    </source>
</evidence>
<keyword evidence="26" id="KW-1185">Reference proteome</keyword>
<dbReference type="KEGG" id="emc:129337363"/>
<feature type="transmembrane region" description="Helical" evidence="21">
    <location>
        <begin position="247"/>
        <end position="267"/>
    </location>
</feature>
<evidence type="ECO:0000256" key="6">
    <source>
        <dbReference type="ARBA" id="ARBA00022553"/>
    </source>
</evidence>
<feature type="transmembrane region" description="Helical" evidence="21">
    <location>
        <begin position="1047"/>
        <end position="1063"/>
    </location>
</feature>
<comment type="caution">
    <text evidence="21">Lacks conserved residue(s) required for the propagation of feature annotation.</text>
</comment>
<keyword evidence="12 21" id="KW-0915">Sodium</keyword>
<evidence type="ECO:0000256" key="16">
    <source>
        <dbReference type="ARBA" id="ARBA00023180"/>
    </source>
</evidence>
<feature type="domain" description="SCN5A-like C-terminal IQ motif" evidence="25">
    <location>
        <begin position="1677"/>
        <end position="1709"/>
    </location>
</feature>
<evidence type="ECO:0000256" key="22">
    <source>
        <dbReference type="SAM" id="MobiDB-lite"/>
    </source>
</evidence>
<evidence type="ECO:0000256" key="15">
    <source>
        <dbReference type="ARBA" id="ARBA00023157"/>
    </source>
</evidence>
<feature type="transmembrane region" description="Helical" evidence="21">
    <location>
        <begin position="1232"/>
        <end position="1256"/>
    </location>
</feature>
<feature type="transmembrane region" description="Helical" evidence="21">
    <location>
        <begin position="776"/>
        <end position="800"/>
    </location>
</feature>
<comment type="function">
    <text evidence="21">Mediates the voltage-dependent sodium ion permeability of excitable membranes. Assuming opened or closed conformations in response to the voltage difference across the membrane, the protein forms a sodium-selective channel through which Na(+) ions may pass in accordance with their electrochemical gradient.</text>
</comment>
<comment type="subcellular location">
    <subcellularLocation>
        <location evidence="1 21">Cell membrane</location>
        <topology evidence="1 21">Multi-pass membrane protein</topology>
    </subcellularLocation>
</comment>
<dbReference type="GO" id="GO:0019228">
    <property type="term" value="P:neuronal action potential"/>
    <property type="evidence" value="ECO:0007669"/>
    <property type="project" value="TreeGrafter"/>
</dbReference>
<feature type="transmembrane region" description="Helical" evidence="21">
    <location>
        <begin position="1131"/>
        <end position="1155"/>
    </location>
</feature>
<feature type="region of interest" description="Disordered" evidence="22">
    <location>
        <begin position="438"/>
        <end position="472"/>
    </location>
</feature>
<evidence type="ECO:0000256" key="3">
    <source>
        <dbReference type="ARBA" id="ARBA00022448"/>
    </source>
</evidence>
<dbReference type="InterPro" id="IPR058542">
    <property type="entry name" value="IQ_SCN5A_C"/>
</dbReference>
<evidence type="ECO:0000256" key="21">
    <source>
        <dbReference type="RuleBase" id="RU361132"/>
    </source>
</evidence>
<dbReference type="FunFam" id="1.10.287.70:FF:000051">
    <property type="entry name" value="Sodium channel 1"/>
    <property type="match status" value="1"/>
</dbReference>
<evidence type="ECO:0000256" key="20">
    <source>
        <dbReference type="ARBA" id="ARBA00047025"/>
    </source>
</evidence>
<evidence type="ECO:0000256" key="17">
    <source>
        <dbReference type="ARBA" id="ARBA00023201"/>
    </source>
</evidence>
<dbReference type="GeneID" id="129337363"/>
<accession>A0AA97JWR6</accession>
<feature type="transmembrane region" description="Helical" evidence="21">
    <location>
        <begin position="1315"/>
        <end position="1333"/>
    </location>
</feature>
<feature type="transmembrane region" description="Helical" evidence="21">
    <location>
        <begin position="125"/>
        <end position="146"/>
    </location>
</feature>
<evidence type="ECO:0000256" key="14">
    <source>
        <dbReference type="ARBA" id="ARBA00023136"/>
    </source>
</evidence>
<keyword evidence="4 21" id="KW-0894">Sodium channel</keyword>
<keyword evidence="14 21" id="KW-0472">Membrane</keyword>
<feature type="transmembrane region" description="Helical" evidence="21">
    <location>
        <begin position="1345"/>
        <end position="1367"/>
    </location>
</feature>
<feature type="transmembrane region" description="Helical" evidence="21">
    <location>
        <begin position="191"/>
        <end position="211"/>
    </location>
</feature>